<gene>
    <name evidence="7" type="ORF">QWJ38_05995</name>
</gene>
<dbReference type="PANTHER" id="PTHR42788">
    <property type="entry name" value="TAURINE IMPORT ATP-BINDING PROTEIN-RELATED"/>
    <property type="match status" value="1"/>
</dbReference>
<dbReference type="SUPFAM" id="SSF52540">
    <property type="entry name" value="P-loop containing nucleoside triphosphate hydrolases"/>
    <property type="match status" value="1"/>
</dbReference>
<comment type="caution">
    <text evidence="7">The sequence shown here is derived from an EMBL/GenBank/DDBJ whole genome shotgun (WGS) entry which is preliminary data.</text>
</comment>
<evidence type="ECO:0000313" key="7">
    <source>
        <dbReference type="EMBL" id="MDN3919832.1"/>
    </source>
</evidence>
<keyword evidence="3" id="KW-1003">Cell membrane</keyword>
<evidence type="ECO:0000256" key="4">
    <source>
        <dbReference type="ARBA" id="ARBA00022741"/>
    </source>
</evidence>
<dbReference type="EMBL" id="JAUHHC010000002">
    <property type="protein sequence ID" value="MDN3919832.1"/>
    <property type="molecule type" value="Genomic_DNA"/>
</dbReference>
<sequence length="273" mass="28967">MLDAALLHRTVAPPPAALQAPALIECQGLRHTYAARSGPDVVAIEQVDLSIAAGELVCLLGPSGCGKTTLLNMVAGFLPPTAGRLRVGGQDVRGPSPDRGVVFQDYSLFPWLTVQGNVEFGLRMAGVPAGARAATAQHHLTLVGLEAAASRYPFELSGGMKQRVAIARALATDPSVLLMDEPFAALDAMTRASLQAQLLDIQARTRKTVLFVTHNIGEAIVLGSRILVLSARPGRIVEDIRLDGLARPRRRSSPEFNRLYERLAAAIGAEAGE</sequence>
<dbReference type="Gene3D" id="3.40.50.300">
    <property type="entry name" value="P-loop containing nucleotide triphosphate hydrolases"/>
    <property type="match status" value="1"/>
</dbReference>
<accession>A0ABT8DTY2</accession>
<evidence type="ECO:0000256" key="2">
    <source>
        <dbReference type="ARBA" id="ARBA00022448"/>
    </source>
</evidence>
<keyword evidence="2" id="KW-0813">Transport</keyword>
<dbReference type="InterPro" id="IPR017871">
    <property type="entry name" value="ABC_transporter-like_CS"/>
</dbReference>
<evidence type="ECO:0000256" key="5">
    <source>
        <dbReference type="ARBA" id="ARBA00022840"/>
    </source>
</evidence>
<name>A0ABT8DTY2_9BURK</name>
<dbReference type="SMART" id="SM00382">
    <property type="entry name" value="AAA"/>
    <property type="match status" value="1"/>
</dbReference>
<dbReference type="PANTHER" id="PTHR42788:SF13">
    <property type="entry name" value="ALIPHATIC SULFONATES IMPORT ATP-BINDING PROTEIN SSUB"/>
    <property type="match status" value="1"/>
</dbReference>
<evidence type="ECO:0000256" key="1">
    <source>
        <dbReference type="ARBA" id="ARBA00005417"/>
    </source>
</evidence>
<keyword evidence="5 7" id="KW-0067">ATP-binding</keyword>
<dbReference type="CDD" id="cd03293">
    <property type="entry name" value="ABC_NrtD_SsuB_transporters"/>
    <property type="match status" value="1"/>
</dbReference>
<dbReference type="InterPro" id="IPR050166">
    <property type="entry name" value="ABC_transporter_ATP-bind"/>
</dbReference>
<dbReference type="GO" id="GO:0005524">
    <property type="term" value="F:ATP binding"/>
    <property type="evidence" value="ECO:0007669"/>
    <property type="project" value="UniProtKB-KW"/>
</dbReference>
<dbReference type="PROSITE" id="PS00211">
    <property type="entry name" value="ABC_TRANSPORTER_1"/>
    <property type="match status" value="1"/>
</dbReference>
<keyword evidence="3" id="KW-0472">Membrane</keyword>
<dbReference type="Proteomes" id="UP001228044">
    <property type="component" value="Unassembled WGS sequence"/>
</dbReference>
<dbReference type="RefSeq" id="WP_290358158.1">
    <property type="nucleotide sequence ID" value="NZ_JAUHHC010000002.1"/>
</dbReference>
<evidence type="ECO:0000256" key="3">
    <source>
        <dbReference type="ARBA" id="ARBA00022475"/>
    </source>
</evidence>
<reference evidence="7 8" key="1">
    <citation type="submission" date="2023-06" db="EMBL/GenBank/DDBJ databases">
        <title>Pelomonas sp. PFR6 16S ribosomal RNA gene Genome sequencing and assembly.</title>
        <authorList>
            <person name="Woo H."/>
        </authorList>
    </citation>
    <scope>NUCLEOTIDE SEQUENCE [LARGE SCALE GENOMIC DNA]</scope>
    <source>
        <strain evidence="7 8">PFR6</strain>
    </source>
</reference>
<dbReference type="Pfam" id="PF00005">
    <property type="entry name" value="ABC_tran"/>
    <property type="match status" value="1"/>
</dbReference>
<comment type="similarity">
    <text evidence="1">Belongs to the ABC transporter superfamily.</text>
</comment>
<proteinExistence type="inferred from homology"/>
<keyword evidence="8" id="KW-1185">Reference proteome</keyword>
<protein>
    <submittedName>
        <fullName evidence="7">ABC transporter ATP-binding protein</fullName>
    </submittedName>
</protein>
<evidence type="ECO:0000259" key="6">
    <source>
        <dbReference type="PROSITE" id="PS50893"/>
    </source>
</evidence>
<dbReference type="InterPro" id="IPR003593">
    <property type="entry name" value="AAA+_ATPase"/>
</dbReference>
<keyword evidence="4" id="KW-0547">Nucleotide-binding</keyword>
<dbReference type="InterPro" id="IPR027417">
    <property type="entry name" value="P-loop_NTPase"/>
</dbReference>
<organism evidence="7 8">
    <name type="scientific">Roseateles violae</name>
    <dbReference type="NCBI Taxonomy" id="3058042"/>
    <lineage>
        <taxon>Bacteria</taxon>
        <taxon>Pseudomonadati</taxon>
        <taxon>Pseudomonadota</taxon>
        <taxon>Betaproteobacteria</taxon>
        <taxon>Burkholderiales</taxon>
        <taxon>Sphaerotilaceae</taxon>
        <taxon>Roseateles</taxon>
    </lineage>
</organism>
<dbReference type="PROSITE" id="PS50893">
    <property type="entry name" value="ABC_TRANSPORTER_2"/>
    <property type="match status" value="1"/>
</dbReference>
<feature type="domain" description="ABC transporter" evidence="6">
    <location>
        <begin position="29"/>
        <end position="256"/>
    </location>
</feature>
<dbReference type="InterPro" id="IPR003439">
    <property type="entry name" value="ABC_transporter-like_ATP-bd"/>
</dbReference>
<evidence type="ECO:0000313" key="8">
    <source>
        <dbReference type="Proteomes" id="UP001228044"/>
    </source>
</evidence>